<accession>A0A7K6EMR0</accession>
<evidence type="ECO:0000313" key="4">
    <source>
        <dbReference type="EMBL" id="NWV40469.1"/>
    </source>
</evidence>
<dbReference type="EMBL" id="VZRM01006289">
    <property type="protein sequence ID" value="NWV40469.1"/>
    <property type="molecule type" value="Genomic_DNA"/>
</dbReference>
<dbReference type="GO" id="GO:0034237">
    <property type="term" value="F:protein kinase A regulatory subunit binding"/>
    <property type="evidence" value="ECO:0007669"/>
    <property type="project" value="TreeGrafter"/>
</dbReference>
<feature type="non-terminal residue" evidence="4">
    <location>
        <position position="200"/>
    </location>
</feature>
<dbReference type="Gene3D" id="3.30.1370.10">
    <property type="entry name" value="K Homology domain, type 1"/>
    <property type="match status" value="1"/>
</dbReference>
<keyword evidence="5" id="KW-1185">Reference proteome</keyword>
<dbReference type="InterPro" id="IPR036612">
    <property type="entry name" value="KH_dom_type_1_sf"/>
</dbReference>
<dbReference type="PANTHER" id="PTHR22948">
    <property type="entry name" value="TUDOR DOMAIN CONTAINING PROTEIN"/>
    <property type="match status" value="1"/>
</dbReference>
<gene>
    <name evidence="4" type="primary">Akap1</name>
    <name evidence="4" type="ORF">GRAPIC_R13890</name>
</gene>
<comment type="caution">
    <text evidence="4">The sequence shown here is derived from an EMBL/GenBank/DDBJ whole genome shotgun (WGS) entry which is preliminary data.</text>
</comment>
<organism evidence="4 5">
    <name type="scientific">Grantiella picta</name>
    <dbReference type="NCBI Taxonomy" id="266360"/>
    <lineage>
        <taxon>Eukaryota</taxon>
        <taxon>Metazoa</taxon>
        <taxon>Chordata</taxon>
        <taxon>Craniata</taxon>
        <taxon>Vertebrata</taxon>
        <taxon>Euteleostomi</taxon>
        <taxon>Archelosauria</taxon>
        <taxon>Archosauria</taxon>
        <taxon>Dinosauria</taxon>
        <taxon>Saurischia</taxon>
        <taxon>Theropoda</taxon>
        <taxon>Coelurosauria</taxon>
        <taxon>Aves</taxon>
        <taxon>Neognathae</taxon>
        <taxon>Neoaves</taxon>
        <taxon>Telluraves</taxon>
        <taxon>Australaves</taxon>
        <taxon>Passeriformes</taxon>
        <taxon>Meliphagoidea</taxon>
        <taxon>Meliphagidae</taxon>
        <taxon>Grantiella</taxon>
    </lineage>
</organism>
<dbReference type="InterPro" id="IPR004088">
    <property type="entry name" value="KH_dom_type_1"/>
</dbReference>
<feature type="compositionally biased region" description="Polar residues" evidence="2">
    <location>
        <begin position="48"/>
        <end position="57"/>
    </location>
</feature>
<keyword evidence="1" id="KW-0694">RNA-binding</keyword>
<feature type="domain" description="K Homology" evidence="3">
    <location>
        <begin position="100"/>
        <end position="170"/>
    </location>
</feature>
<dbReference type="AlphaFoldDB" id="A0A7K6EMR0"/>
<dbReference type="InterPro" id="IPR050621">
    <property type="entry name" value="Tudor_domain_containing"/>
</dbReference>
<sequence length="200" mass="21348">SDSLSTSSAPDTSAEHSLVPGETSPAPGLPEGCTVPYSNGILKEDGQDLSQECSSAPGTDGDHSEGSDVNSVDFVDSGSAMRKTVARQNAKLEGGSSKPDFVIWEIEVPKELVGRLIGKQGRFMSYLRQASGAKIYVSTLPYFRDSQVCHIEGTSHQVEKVLSLIGKKFKELCLTNIYSLPPPMPLPLHSLLVSAWVSPG</sequence>
<dbReference type="PANTHER" id="PTHR22948:SF65">
    <property type="entry name" value="A-KINASE ANCHORING PROTEIN 1"/>
    <property type="match status" value="1"/>
</dbReference>
<evidence type="ECO:0000259" key="3">
    <source>
        <dbReference type="SMART" id="SM00322"/>
    </source>
</evidence>
<reference evidence="4 5" key="1">
    <citation type="submission" date="2019-09" db="EMBL/GenBank/DDBJ databases">
        <title>Bird 10,000 Genomes (B10K) Project - Family phase.</title>
        <authorList>
            <person name="Zhang G."/>
        </authorList>
    </citation>
    <scope>NUCLEOTIDE SEQUENCE [LARGE SCALE GENOMIC DNA]</scope>
    <source>
        <strain evidence="4">B10K-DU-029-50</strain>
        <tissue evidence="4">Heart</tissue>
    </source>
</reference>
<dbReference type="GO" id="GO:0005739">
    <property type="term" value="C:mitochondrion"/>
    <property type="evidence" value="ECO:0007669"/>
    <property type="project" value="TreeGrafter"/>
</dbReference>
<dbReference type="CDD" id="cd22395">
    <property type="entry name" value="KH-I_AKAP1"/>
    <property type="match status" value="1"/>
</dbReference>
<dbReference type="InterPro" id="IPR047368">
    <property type="entry name" value="KH-I_AKAP1"/>
</dbReference>
<dbReference type="Proteomes" id="UP000575029">
    <property type="component" value="Unassembled WGS sequence"/>
</dbReference>
<dbReference type="InterPro" id="IPR004087">
    <property type="entry name" value="KH_dom"/>
</dbReference>
<evidence type="ECO:0000313" key="5">
    <source>
        <dbReference type="Proteomes" id="UP000575029"/>
    </source>
</evidence>
<protein>
    <submittedName>
        <fullName evidence="4">AKAP1 protein</fullName>
    </submittedName>
</protein>
<dbReference type="SUPFAM" id="SSF54791">
    <property type="entry name" value="Eukaryotic type KH-domain (KH-domain type I)"/>
    <property type="match status" value="1"/>
</dbReference>
<dbReference type="Pfam" id="PF00013">
    <property type="entry name" value="KH_1"/>
    <property type="match status" value="1"/>
</dbReference>
<proteinExistence type="predicted"/>
<dbReference type="GO" id="GO:0003723">
    <property type="term" value="F:RNA binding"/>
    <property type="evidence" value="ECO:0007669"/>
    <property type="project" value="UniProtKB-UniRule"/>
</dbReference>
<dbReference type="PROSITE" id="PS50084">
    <property type="entry name" value="KH_TYPE_1"/>
    <property type="match status" value="1"/>
</dbReference>
<evidence type="ECO:0000256" key="1">
    <source>
        <dbReference type="PROSITE-ProRule" id="PRU00117"/>
    </source>
</evidence>
<feature type="region of interest" description="Disordered" evidence="2">
    <location>
        <begin position="1"/>
        <end position="71"/>
    </location>
</feature>
<name>A0A7K6EMR0_9PASS</name>
<feature type="compositionally biased region" description="Polar residues" evidence="2">
    <location>
        <begin position="1"/>
        <end position="11"/>
    </location>
</feature>
<feature type="non-terminal residue" evidence="4">
    <location>
        <position position="1"/>
    </location>
</feature>
<dbReference type="GO" id="GO:0016020">
    <property type="term" value="C:membrane"/>
    <property type="evidence" value="ECO:0007669"/>
    <property type="project" value="TreeGrafter"/>
</dbReference>
<dbReference type="SMART" id="SM00322">
    <property type="entry name" value="KH"/>
    <property type="match status" value="1"/>
</dbReference>
<evidence type="ECO:0000256" key="2">
    <source>
        <dbReference type="SAM" id="MobiDB-lite"/>
    </source>
</evidence>